<accession>A0A1J7C829</accession>
<feature type="transmembrane region" description="Helical" evidence="1">
    <location>
        <begin position="115"/>
        <end position="139"/>
    </location>
</feature>
<feature type="transmembrane region" description="Helical" evidence="1">
    <location>
        <begin position="191"/>
        <end position="210"/>
    </location>
</feature>
<dbReference type="AlphaFoldDB" id="A0A1J7C829"/>
<evidence type="ECO:0000313" key="3">
    <source>
        <dbReference type="Proteomes" id="UP000243342"/>
    </source>
</evidence>
<dbReference type="Pfam" id="PF06182">
    <property type="entry name" value="ABC2_membrane_6"/>
    <property type="match status" value="1"/>
</dbReference>
<dbReference type="InterPro" id="IPR010390">
    <property type="entry name" value="ABC-2_transporter-like"/>
</dbReference>
<dbReference type="PANTHER" id="PTHR36832">
    <property type="entry name" value="SLR1174 PROTEIN-RELATED"/>
    <property type="match status" value="1"/>
</dbReference>
<dbReference type="PANTHER" id="PTHR36832:SF2">
    <property type="entry name" value="INTEGRAL MEMBRANE PROTEIN"/>
    <property type="match status" value="1"/>
</dbReference>
<dbReference type="EMBL" id="MLCF01000045">
    <property type="protein sequence ID" value="OIV37680.1"/>
    <property type="molecule type" value="Genomic_DNA"/>
</dbReference>
<organism evidence="2 3">
    <name type="scientific">Mangrovactinospora gilvigrisea</name>
    <dbReference type="NCBI Taxonomy" id="1428644"/>
    <lineage>
        <taxon>Bacteria</taxon>
        <taxon>Bacillati</taxon>
        <taxon>Actinomycetota</taxon>
        <taxon>Actinomycetes</taxon>
        <taxon>Kitasatosporales</taxon>
        <taxon>Streptomycetaceae</taxon>
        <taxon>Mangrovactinospora</taxon>
    </lineage>
</organism>
<proteinExistence type="predicted"/>
<gene>
    <name evidence="2" type="ORF">BIV57_09750</name>
</gene>
<keyword evidence="1" id="KW-0812">Transmembrane</keyword>
<reference evidence="2 3" key="1">
    <citation type="submission" date="2016-10" db="EMBL/GenBank/DDBJ databases">
        <title>Genome sequence of Streptomyces gilvigriseus MUSC 26.</title>
        <authorList>
            <person name="Lee L.-H."/>
            <person name="Ser H.-L."/>
        </authorList>
    </citation>
    <scope>NUCLEOTIDE SEQUENCE [LARGE SCALE GENOMIC DNA]</scope>
    <source>
        <strain evidence="2 3">MUSC 26</strain>
    </source>
</reference>
<feature type="transmembrane region" description="Helical" evidence="1">
    <location>
        <begin position="28"/>
        <end position="46"/>
    </location>
</feature>
<keyword evidence="3" id="KW-1185">Reference proteome</keyword>
<protein>
    <recommendedName>
        <fullName evidence="4">ABC transporter permease</fullName>
    </recommendedName>
</protein>
<keyword evidence="1" id="KW-1133">Transmembrane helix</keyword>
<evidence type="ECO:0000256" key="1">
    <source>
        <dbReference type="SAM" id="Phobius"/>
    </source>
</evidence>
<feature type="transmembrane region" description="Helical" evidence="1">
    <location>
        <begin position="230"/>
        <end position="254"/>
    </location>
</feature>
<comment type="caution">
    <text evidence="2">The sequence shown here is derived from an EMBL/GenBank/DDBJ whole genome shotgun (WGS) entry which is preliminary data.</text>
</comment>
<dbReference type="STRING" id="1428644.BIV57_09750"/>
<name>A0A1J7C829_9ACTN</name>
<evidence type="ECO:0008006" key="4">
    <source>
        <dbReference type="Google" id="ProtNLM"/>
    </source>
</evidence>
<keyword evidence="1" id="KW-0472">Membrane</keyword>
<dbReference type="Proteomes" id="UP000243342">
    <property type="component" value="Unassembled WGS sequence"/>
</dbReference>
<feature type="transmembrane region" description="Helical" evidence="1">
    <location>
        <begin position="151"/>
        <end position="179"/>
    </location>
</feature>
<feature type="transmembrane region" description="Helical" evidence="1">
    <location>
        <begin position="66"/>
        <end position="83"/>
    </location>
</feature>
<sequence length="270" mass="29589">MAPRQRLAAYAGVARVQLRTQLVYRGDFLFRLLGLLVNIYMLRLVWDAVYPASGTATGNGGHRIALATQIAYVTLALVQNWLLNSGGMGFIPQRVREGTVAVDLARPVRFPSQMVWAQAGAVAAQLPFTVVALPFALLVGGARPPASVGAAFGYLLSLLPAVLISLLLTTLVQMVAFWTLETSGIFVIHRFVQQFLAGALVPLWFMPGWLRVLAEWMPFQATTYAPVAVYLGQAGVWATLGVQLLWCAVLLMLLRLMWWRALRRVVVQGG</sequence>
<evidence type="ECO:0000313" key="2">
    <source>
        <dbReference type="EMBL" id="OIV37680.1"/>
    </source>
</evidence>